<accession>A0A7M2RFD9</accession>
<dbReference type="AlphaFoldDB" id="A0A7M2RFD9"/>
<feature type="domain" description="DUF5716" evidence="1">
    <location>
        <begin position="123"/>
        <end position="412"/>
    </location>
</feature>
<evidence type="ECO:0000313" key="2">
    <source>
        <dbReference type="EMBL" id="QOV18969.1"/>
    </source>
</evidence>
<dbReference type="InterPro" id="IPR043770">
    <property type="entry name" value="DUF5716_C"/>
</dbReference>
<organism evidence="2 3">
    <name type="scientific">Blautia liquoris</name>
    <dbReference type="NCBI Taxonomy" id="2779518"/>
    <lineage>
        <taxon>Bacteria</taxon>
        <taxon>Bacillati</taxon>
        <taxon>Bacillota</taxon>
        <taxon>Clostridia</taxon>
        <taxon>Lachnospirales</taxon>
        <taxon>Lachnospiraceae</taxon>
        <taxon>Blautia</taxon>
    </lineage>
</organism>
<dbReference type="EMBL" id="CP063304">
    <property type="protein sequence ID" value="QOV18969.1"/>
    <property type="molecule type" value="Genomic_DNA"/>
</dbReference>
<dbReference type="Pfam" id="PF18980">
    <property type="entry name" value="DUF5716_C"/>
    <property type="match status" value="1"/>
</dbReference>
<gene>
    <name evidence="2" type="ORF">INP51_13460</name>
</gene>
<evidence type="ECO:0000259" key="1">
    <source>
        <dbReference type="Pfam" id="PF18980"/>
    </source>
</evidence>
<proteinExistence type="predicted"/>
<reference evidence="2 3" key="1">
    <citation type="submission" date="2020-10" db="EMBL/GenBank/DDBJ databases">
        <title>Blautia liquoris sp.nov., isolated from the mud in a fermentation cellar used for the production of Chinese strong-flavoured liquor.</title>
        <authorList>
            <person name="Lu L."/>
        </authorList>
    </citation>
    <scope>NUCLEOTIDE SEQUENCE [LARGE SCALE GENOMIC DNA]</scope>
    <source>
        <strain evidence="2 3">LZLJ-3</strain>
    </source>
</reference>
<dbReference type="RefSeq" id="WP_193735329.1">
    <property type="nucleotide sequence ID" value="NZ_CP063304.1"/>
</dbReference>
<evidence type="ECO:0000313" key="3">
    <source>
        <dbReference type="Proteomes" id="UP000593601"/>
    </source>
</evidence>
<sequence length="414" mass="47477">MEQKNLIIGLEFNPKESQICYYDRTCGDAISAEVKVGSDQYAFPTLLCKSLGKDEWYFGLEALYFAEHKNGILIDRLYDLCMDGKSVVIDGQEYEPGVLLSAYLTKAISMLGITSPSRQIAGMMMTAPTLNRTFVRTVRDAYERVKIPKSRCFLQDYDESFYHYSLYQKKELWSRNVALFSFDGDDVTFSSLKMDYQTKPATARVTPKNMKRLSQDPVTRDEDFCYMINKSFGNEIYSSVFLIGDGIDKNWAVRSIALLCKNRRHVFYGNNLYAKGACFSAFEKVEERRLKDYLFVGNALIRHNIGMDMNINGSPAYYPMIGAGVNWYEAAKDCELILDQTDELVFVVSDMEDGRRTRYTMPLPGLPKRPNKTTRLSLHLEYDSPDRCQIRVEDLGFGDMYPSGKKVWNESMEG</sequence>
<dbReference type="KEGG" id="bliq:INP51_13460"/>
<keyword evidence="3" id="KW-1185">Reference proteome</keyword>
<name>A0A7M2RFD9_9FIRM</name>
<dbReference type="Proteomes" id="UP000593601">
    <property type="component" value="Chromosome"/>
</dbReference>
<protein>
    <recommendedName>
        <fullName evidence="1">DUF5716 domain-containing protein</fullName>
    </recommendedName>
</protein>